<comment type="similarity">
    <text evidence="2">Belongs to the TFB1 family.</text>
</comment>
<name>A0A915JYX8_ROMCU</name>
<reference evidence="9" key="1">
    <citation type="submission" date="2022-11" db="UniProtKB">
        <authorList>
            <consortium name="WormBaseParasite"/>
        </authorList>
    </citation>
    <scope>IDENTIFICATION</scope>
</reference>
<keyword evidence="4" id="KW-0805">Transcription regulation</keyword>
<dbReference type="SUPFAM" id="SSF140383">
    <property type="entry name" value="BSD domain-like"/>
    <property type="match status" value="2"/>
</dbReference>
<protein>
    <submittedName>
        <fullName evidence="9">BSD domain-containing protein</fullName>
    </submittedName>
</protein>
<dbReference type="InterPro" id="IPR013876">
    <property type="entry name" value="TFIIH_BTF_p62_N"/>
</dbReference>
<dbReference type="GO" id="GO:0000439">
    <property type="term" value="C:transcription factor TFIIH core complex"/>
    <property type="evidence" value="ECO:0007669"/>
    <property type="project" value="InterPro"/>
</dbReference>
<keyword evidence="8" id="KW-1185">Reference proteome</keyword>
<dbReference type="GO" id="GO:0006289">
    <property type="term" value="P:nucleotide-excision repair"/>
    <property type="evidence" value="ECO:0007669"/>
    <property type="project" value="InterPro"/>
</dbReference>
<dbReference type="WBParaSite" id="nRc.2.0.1.t31274-RA">
    <property type="protein sequence ID" value="nRc.2.0.1.t31274-RA"/>
    <property type="gene ID" value="nRc.2.0.1.g31274"/>
</dbReference>
<feature type="domain" description="BSD" evidence="7">
    <location>
        <begin position="103"/>
        <end position="148"/>
    </location>
</feature>
<evidence type="ECO:0000256" key="5">
    <source>
        <dbReference type="ARBA" id="ARBA00023163"/>
    </source>
</evidence>
<dbReference type="SUPFAM" id="SSF50729">
    <property type="entry name" value="PH domain-like"/>
    <property type="match status" value="1"/>
</dbReference>
<proteinExistence type="inferred from homology"/>
<dbReference type="InterPro" id="IPR035925">
    <property type="entry name" value="BSD_dom_sf"/>
</dbReference>
<dbReference type="InterPro" id="IPR011993">
    <property type="entry name" value="PH-like_dom_sf"/>
</dbReference>
<evidence type="ECO:0000259" key="7">
    <source>
        <dbReference type="PROSITE" id="PS50858"/>
    </source>
</evidence>
<sequence>MFEFVDSNNLLLLLLSIHEILLDVGTFKRNLTEKERIQNEFFVLWKLRNKFQKISPEGKPKIQLQLCLNDGQNFTFHFCNDKGSTSQLDDREKVKNLVQQKLSTTKVKLNTELEMKEKILRENKHLFLMYKELVTTNIIAAEEFWKTYAKEEFKGAAEESETTAKSQKVGVSSGFLSNVVQTDGCNGVKFTLTTDVIQSIFRTYPSVKKKHDELVPATMTETEFWTNFFQSQYFHRDRNAGRHGISSAGNNIHDYFVDCLKLDNEDLQNQTNILRSSKRSIEEVEDDRGLATAIDNDDDTRGKVRNPANAELIRKFNYRSGRVLQACLGDDDKASTSDAPRTMASLGALLPSTSTQVNDRLILKKQKVSGIDEILNNDLESQTANDPSYALNLRKTEKYQMSGIRSPEMTNSVGVISNKRKSEALKWKNKMLSLSKTTWSVEDKEEVISTDAAYDVLLDMSSHLSRNDTISEEVTQNLSEEIQAVYVALGELLRHFWSCFPVTTPEQEQK</sequence>
<organism evidence="8 9">
    <name type="scientific">Romanomermis culicivorax</name>
    <name type="common">Nematode worm</name>
    <dbReference type="NCBI Taxonomy" id="13658"/>
    <lineage>
        <taxon>Eukaryota</taxon>
        <taxon>Metazoa</taxon>
        <taxon>Ecdysozoa</taxon>
        <taxon>Nematoda</taxon>
        <taxon>Enoplea</taxon>
        <taxon>Dorylaimia</taxon>
        <taxon>Mermithida</taxon>
        <taxon>Mermithoidea</taxon>
        <taxon>Mermithidae</taxon>
        <taxon>Romanomermis</taxon>
    </lineage>
</organism>
<dbReference type="GO" id="GO:0006351">
    <property type="term" value="P:DNA-templated transcription"/>
    <property type="evidence" value="ECO:0007669"/>
    <property type="project" value="InterPro"/>
</dbReference>
<evidence type="ECO:0000313" key="9">
    <source>
        <dbReference type="WBParaSite" id="nRc.2.0.1.t31274-RA"/>
    </source>
</evidence>
<keyword evidence="3" id="KW-0677">Repeat</keyword>
<dbReference type="Pfam" id="PF03909">
    <property type="entry name" value="BSD"/>
    <property type="match status" value="1"/>
</dbReference>
<dbReference type="Gene3D" id="1.10.3970.10">
    <property type="entry name" value="BSD domain"/>
    <property type="match status" value="1"/>
</dbReference>
<dbReference type="AlphaFoldDB" id="A0A915JYX8"/>
<evidence type="ECO:0000256" key="6">
    <source>
        <dbReference type="ARBA" id="ARBA00023242"/>
    </source>
</evidence>
<dbReference type="CDD" id="cd13229">
    <property type="entry name" value="PH_TFIIH"/>
    <property type="match status" value="1"/>
</dbReference>
<comment type="subcellular location">
    <subcellularLocation>
        <location evidence="1">Nucleus</location>
    </subcellularLocation>
</comment>
<accession>A0A915JYX8</accession>
<keyword evidence="5" id="KW-0804">Transcription</keyword>
<dbReference type="PANTHER" id="PTHR12856">
    <property type="entry name" value="TRANSCRIPTION INITIATION FACTOR IIH-RELATED"/>
    <property type="match status" value="1"/>
</dbReference>
<evidence type="ECO:0000256" key="1">
    <source>
        <dbReference type="ARBA" id="ARBA00004123"/>
    </source>
</evidence>
<dbReference type="Proteomes" id="UP000887565">
    <property type="component" value="Unplaced"/>
</dbReference>
<evidence type="ECO:0000256" key="4">
    <source>
        <dbReference type="ARBA" id="ARBA00023015"/>
    </source>
</evidence>
<feature type="domain" description="BSD" evidence="7">
    <location>
        <begin position="184"/>
        <end position="236"/>
    </location>
</feature>
<dbReference type="SMART" id="SM00751">
    <property type="entry name" value="BSD"/>
    <property type="match status" value="2"/>
</dbReference>
<keyword evidence="6" id="KW-0539">Nucleus</keyword>
<dbReference type="Pfam" id="PF08567">
    <property type="entry name" value="PH_TFIIH"/>
    <property type="match status" value="1"/>
</dbReference>
<dbReference type="InterPro" id="IPR027079">
    <property type="entry name" value="Tfb1/GTF2H1"/>
</dbReference>
<dbReference type="Gene3D" id="6.10.140.1200">
    <property type="match status" value="1"/>
</dbReference>
<evidence type="ECO:0000256" key="2">
    <source>
        <dbReference type="ARBA" id="ARBA00009448"/>
    </source>
</evidence>
<dbReference type="Gene3D" id="2.30.29.30">
    <property type="entry name" value="Pleckstrin-homology domain (PH domain)/Phosphotyrosine-binding domain (PTB)"/>
    <property type="match status" value="1"/>
</dbReference>
<evidence type="ECO:0000256" key="3">
    <source>
        <dbReference type="ARBA" id="ARBA00022737"/>
    </source>
</evidence>
<evidence type="ECO:0000313" key="8">
    <source>
        <dbReference type="Proteomes" id="UP000887565"/>
    </source>
</evidence>
<dbReference type="OMA" id="PHEMTEQ"/>
<dbReference type="PROSITE" id="PS50858">
    <property type="entry name" value="BSD"/>
    <property type="match status" value="2"/>
</dbReference>
<dbReference type="InterPro" id="IPR005607">
    <property type="entry name" value="BSD_dom"/>
</dbReference>